<reference evidence="4" key="1">
    <citation type="submission" date="2024-02" db="UniProtKB">
        <authorList>
            <consortium name="WormBaseParasite"/>
        </authorList>
    </citation>
    <scope>IDENTIFICATION</scope>
</reference>
<organism evidence="3 4">
    <name type="scientific">Mesorhabditis belari</name>
    <dbReference type="NCBI Taxonomy" id="2138241"/>
    <lineage>
        <taxon>Eukaryota</taxon>
        <taxon>Metazoa</taxon>
        <taxon>Ecdysozoa</taxon>
        <taxon>Nematoda</taxon>
        <taxon>Chromadorea</taxon>
        <taxon>Rhabditida</taxon>
        <taxon>Rhabditina</taxon>
        <taxon>Rhabditomorpha</taxon>
        <taxon>Rhabditoidea</taxon>
        <taxon>Rhabditidae</taxon>
        <taxon>Mesorhabditinae</taxon>
        <taxon>Mesorhabditis</taxon>
    </lineage>
</organism>
<dbReference type="SUPFAM" id="SSF57567">
    <property type="entry name" value="Serine protease inhibitors"/>
    <property type="match status" value="1"/>
</dbReference>
<proteinExistence type="predicted"/>
<dbReference type="CDD" id="cd19941">
    <property type="entry name" value="TIL"/>
    <property type="match status" value="1"/>
</dbReference>
<sequence>MSSMNILLFICVFFHSILATTERPIGQCALIKCGKNQICNECGIRCEKKCCQESVICPRICLPHGHALCQCKSNYFRNPSGKCVSEAECRKKVGCPNTTVTPILPGK</sequence>
<keyword evidence="1" id="KW-0722">Serine protease inhibitor</keyword>
<dbReference type="Proteomes" id="UP000887575">
    <property type="component" value="Unassembled WGS sequence"/>
</dbReference>
<feature type="signal peptide" evidence="2">
    <location>
        <begin position="1"/>
        <end position="19"/>
    </location>
</feature>
<accession>A0AAF3EKM0</accession>
<evidence type="ECO:0000313" key="3">
    <source>
        <dbReference type="Proteomes" id="UP000887575"/>
    </source>
</evidence>
<evidence type="ECO:0000256" key="1">
    <source>
        <dbReference type="ARBA" id="ARBA00022900"/>
    </source>
</evidence>
<name>A0AAF3EKM0_9BILA</name>
<feature type="chain" id="PRO_5042037648" evidence="2">
    <location>
        <begin position="20"/>
        <end position="107"/>
    </location>
</feature>
<keyword evidence="3" id="KW-1185">Reference proteome</keyword>
<evidence type="ECO:0000256" key="2">
    <source>
        <dbReference type="SAM" id="SignalP"/>
    </source>
</evidence>
<dbReference type="WBParaSite" id="MBELARI_LOCUS14501">
    <property type="protein sequence ID" value="MBELARI_LOCUS14501"/>
    <property type="gene ID" value="MBELARI_LOCUS14501"/>
</dbReference>
<dbReference type="GO" id="GO:0004867">
    <property type="term" value="F:serine-type endopeptidase inhibitor activity"/>
    <property type="evidence" value="ECO:0007669"/>
    <property type="project" value="UniProtKB-KW"/>
</dbReference>
<protein>
    <submittedName>
        <fullName evidence="4">Trypsin Inhibitor like cysteine rich domain protein</fullName>
    </submittedName>
</protein>
<keyword evidence="1" id="KW-0646">Protease inhibitor</keyword>
<evidence type="ECO:0000313" key="4">
    <source>
        <dbReference type="WBParaSite" id="MBELARI_LOCUS14501"/>
    </source>
</evidence>
<keyword evidence="2" id="KW-0732">Signal</keyword>
<dbReference type="InterPro" id="IPR036084">
    <property type="entry name" value="Ser_inhib-like_sf"/>
</dbReference>
<dbReference type="AlphaFoldDB" id="A0AAF3EKM0"/>
<dbReference type="Gene3D" id="2.10.25.10">
    <property type="entry name" value="Laminin"/>
    <property type="match status" value="1"/>
</dbReference>